<keyword evidence="3" id="KW-1185">Reference proteome</keyword>
<name>A0ABN1N2V2_9BACT</name>
<dbReference type="EMBL" id="BAAAFI010000038">
    <property type="protein sequence ID" value="GAA0879995.1"/>
    <property type="molecule type" value="Genomic_DNA"/>
</dbReference>
<evidence type="ECO:0000313" key="2">
    <source>
        <dbReference type="EMBL" id="GAA0879995.1"/>
    </source>
</evidence>
<organism evidence="2 3">
    <name type="scientific">Algoriphagus jejuensis</name>
    <dbReference type="NCBI Taxonomy" id="419934"/>
    <lineage>
        <taxon>Bacteria</taxon>
        <taxon>Pseudomonadati</taxon>
        <taxon>Bacteroidota</taxon>
        <taxon>Cytophagia</taxon>
        <taxon>Cytophagales</taxon>
        <taxon>Cyclobacteriaceae</taxon>
        <taxon>Algoriphagus</taxon>
    </lineage>
</organism>
<reference evidence="2 3" key="1">
    <citation type="journal article" date="2019" name="Int. J. Syst. Evol. Microbiol.">
        <title>The Global Catalogue of Microorganisms (GCM) 10K type strain sequencing project: providing services to taxonomists for standard genome sequencing and annotation.</title>
        <authorList>
            <consortium name="The Broad Institute Genomics Platform"/>
            <consortium name="The Broad Institute Genome Sequencing Center for Infectious Disease"/>
            <person name="Wu L."/>
            <person name="Ma J."/>
        </authorList>
    </citation>
    <scope>NUCLEOTIDE SEQUENCE [LARGE SCALE GENOMIC DNA]</scope>
    <source>
        <strain evidence="2 3">JCM 16112</strain>
    </source>
</reference>
<dbReference type="Gene3D" id="3.90.1150.200">
    <property type="match status" value="1"/>
</dbReference>
<comment type="caution">
    <text evidence="2">The sequence shown here is derived from an EMBL/GenBank/DDBJ whole genome shotgun (WGS) entry which is preliminary data.</text>
</comment>
<evidence type="ECO:0000259" key="1">
    <source>
        <dbReference type="Pfam" id="PF08818"/>
    </source>
</evidence>
<evidence type="ECO:0000313" key="3">
    <source>
        <dbReference type="Proteomes" id="UP001500469"/>
    </source>
</evidence>
<protein>
    <recommendedName>
        <fullName evidence="1">YdhG-like domain-containing protein</fullName>
    </recommendedName>
</protein>
<dbReference type="SUPFAM" id="SSF159888">
    <property type="entry name" value="YdhG-like"/>
    <property type="match status" value="1"/>
</dbReference>
<sequence length="123" mass="14638">MLENLHNYYLNKEEPNKSCLLALRSIILDQDKDITETQKWGMPCFCYKKKVFCYLWTDRKTNEPYILMVEGKYLALPELEEGGRSRMKIFRVNPKKDLPIKTIKSIFQIALDLYRKGTIKIKE</sequence>
<dbReference type="Proteomes" id="UP001500469">
    <property type="component" value="Unassembled WGS sequence"/>
</dbReference>
<dbReference type="InterPro" id="IPR014922">
    <property type="entry name" value="YdhG-like"/>
</dbReference>
<dbReference type="Pfam" id="PF08818">
    <property type="entry name" value="DUF1801"/>
    <property type="match status" value="1"/>
</dbReference>
<dbReference type="RefSeq" id="WP_343852967.1">
    <property type="nucleotide sequence ID" value="NZ_BAAAFI010000038.1"/>
</dbReference>
<gene>
    <name evidence="2" type="ORF">GCM10009119_29650</name>
</gene>
<feature type="domain" description="YdhG-like" evidence="1">
    <location>
        <begin position="17"/>
        <end position="108"/>
    </location>
</feature>
<accession>A0ABN1N2V2</accession>
<proteinExistence type="predicted"/>